<evidence type="ECO:0000259" key="2">
    <source>
        <dbReference type="Pfam" id="PF20434"/>
    </source>
</evidence>
<gene>
    <name evidence="3" type="ORF">GIS00_24935</name>
</gene>
<dbReference type="GO" id="GO:0016787">
    <property type="term" value="F:hydrolase activity"/>
    <property type="evidence" value="ECO:0007669"/>
    <property type="project" value="UniProtKB-KW"/>
</dbReference>
<dbReference type="Gene3D" id="3.40.50.1820">
    <property type="entry name" value="alpha/beta hydrolase"/>
    <property type="match status" value="1"/>
</dbReference>
<comment type="caution">
    <text evidence="3">The sequence shown here is derived from an EMBL/GenBank/DDBJ whole genome shotgun (WGS) entry which is preliminary data.</text>
</comment>
<evidence type="ECO:0000256" key="1">
    <source>
        <dbReference type="ARBA" id="ARBA00022801"/>
    </source>
</evidence>
<keyword evidence="4" id="KW-1185">Reference proteome</keyword>
<accession>A0A7K1FWI7</accession>
<feature type="domain" description="BD-FAE-like" evidence="2">
    <location>
        <begin position="64"/>
        <end position="243"/>
    </location>
</feature>
<dbReference type="InterPro" id="IPR049492">
    <property type="entry name" value="BD-FAE-like_dom"/>
</dbReference>
<dbReference type="AlphaFoldDB" id="A0A7K1FWI7"/>
<sequence length="304" mass="32621">MSGHPRWRRIRRRWPRSCGRCRPRSRWRCVSPDSDAGSRGILALRYPGATAATSAVDVLGPVVAAPTTALLLVHGGSWYRGDRSMYRVQQEKFAAAGHVVGSAGYSLDPGSVLADKLDDLRTGWRVFREHLATAWPTVRTVVVAGGSAGGHLAALLALDPDEQVFPDGVVSVYGPGRLDGWEPDPSLRESIDMLCGVAGVEDPEVVQAARASASPLTWLRSSGRRPPPFLIAQGSDDRTFPPEVVSGWATDLARAGAPVIVRVYPDTGHGFMINGSAAGPALLRDIDTFVREVDLDRSRGPRGS</sequence>
<dbReference type="Proteomes" id="UP000460221">
    <property type="component" value="Unassembled WGS sequence"/>
</dbReference>
<dbReference type="PANTHER" id="PTHR48081">
    <property type="entry name" value="AB HYDROLASE SUPERFAMILY PROTEIN C4A8.06C"/>
    <property type="match status" value="1"/>
</dbReference>
<dbReference type="EMBL" id="WLYK01000016">
    <property type="protein sequence ID" value="MTD17184.1"/>
    <property type="molecule type" value="Genomic_DNA"/>
</dbReference>
<dbReference type="InterPro" id="IPR029058">
    <property type="entry name" value="AB_hydrolase_fold"/>
</dbReference>
<evidence type="ECO:0000313" key="4">
    <source>
        <dbReference type="Proteomes" id="UP000460221"/>
    </source>
</evidence>
<dbReference type="Pfam" id="PF20434">
    <property type="entry name" value="BD-FAE"/>
    <property type="match status" value="1"/>
</dbReference>
<dbReference type="SUPFAM" id="SSF53474">
    <property type="entry name" value="alpha/beta-Hydrolases"/>
    <property type="match status" value="1"/>
</dbReference>
<organism evidence="3 4">
    <name type="scientific">Nakamurella alba</name>
    <dbReference type="NCBI Taxonomy" id="2665158"/>
    <lineage>
        <taxon>Bacteria</taxon>
        <taxon>Bacillati</taxon>
        <taxon>Actinomycetota</taxon>
        <taxon>Actinomycetes</taxon>
        <taxon>Nakamurellales</taxon>
        <taxon>Nakamurellaceae</taxon>
        <taxon>Nakamurella</taxon>
    </lineage>
</organism>
<keyword evidence="1 3" id="KW-0378">Hydrolase</keyword>
<proteinExistence type="predicted"/>
<name>A0A7K1FWI7_9ACTN</name>
<dbReference type="InterPro" id="IPR050300">
    <property type="entry name" value="GDXG_lipolytic_enzyme"/>
</dbReference>
<reference evidence="3 4" key="1">
    <citation type="submission" date="2019-11" db="EMBL/GenBank/DDBJ databases">
        <authorList>
            <person name="Jiang L.-Q."/>
        </authorList>
    </citation>
    <scope>NUCLEOTIDE SEQUENCE [LARGE SCALE GENOMIC DNA]</scope>
    <source>
        <strain evidence="3 4">YIM 132087</strain>
    </source>
</reference>
<protein>
    <submittedName>
        <fullName evidence="3">Alpha/beta hydrolase fold domain-containing protein</fullName>
    </submittedName>
</protein>
<evidence type="ECO:0000313" key="3">
    <source>
        <dbReference type="EMBL" id="MTD17184.1"/>
    </source>
</evidence>